<gene>
    <name evidence="1" type="ORF">GFSPODELE1_LOCUS9961</name>
</gene>
<accession>A0ABP1E5P4</accession>
<evidence type="ECO:0000313" key="1">
    <source>
        <dbReference type="EMBL" id="CAL1714877.1"/>
    </source>
</evidence>
<dbReference type="EMBL" id="OZ037951">
    <property type="protein sequence ID" value="CAL1714877.1"/>
    <property type="molecule type" value="Genomic_DNA"/>
</dbReference>
<proteinExistence type="predicted"/>
<reference evidence="2" key="1">
    <citation type="submission" date="2024-04" db="EMBL/GenBank/DDBJ databases">
        <authorList>
            <person name="Shaw F."/>
            <person name="Minotto A."/>
        </authorList>
    </citation>
    <scope>NUCLEOTIDE SEQUENCE [LARGE SCALE GENOMIC DNA]</scope>
</reference>
<dbReference type="Proteomes" id="UP001497453">
    <property type="component" value="Chromosome 8"/>
</dbReference>
<evidence type="ECO:0000313" key="2">
    <source>
        <dbReference type="Proteomes" id="UP001497453"/>
    </source>
</evidence>
<keyword evidence="2" id="KW-1185">Reference proteome</keyword>
<name>A0ABP1E5P4_9APHY</name>
<protein>
    <submittedName>
        <fullName evidence="1">Uncharacterized protein</fullName>
    </submittedName>
</protein>
<organism evidence="1 2">
    <name type="scientific">Somion occarium</name>
    <dbReference type="NCBI Taxonomy" id="3059160"/>
    <lineage>
        <taxon>Eukaryota</taxon>
        <taxon>Fungi</taxon>
        <taxon>Dikarya</taxon>
        <taxon>Basidiomycota</taxon>
        <taxon>Agaricomycotina</taxon>
        <taxon>Agaricomycetes</taxon>
        <taxon>Polyporales</taxon>
        <taxon>Cerrenaceae</taxon>
        <taxon>Somion</taxon>
    </lineage>
</organism>
<sequence length="82" mass="8791">MCLPNGSRERVVLEADDGERRAHWSDVLMKVLISVNAFIEPESSAKATAACTGVTDCEGAHCSALICSLWEGARQNGHCDSL</sequence>